<accession>A0A093VD40</accession>
<dbReference type="Gene3D" id="1.20.144.10">
    <property type="entry name" value="Phosphatidic acid phosphatase type 2/haloperoxidase"/>
    <property type="match status" value="1"/>
</dbReference>
<dbReference type="PANTHER" id="PTHR10165:SF35">
    <property type="entry name" value="RE23632P"/>
    <property type="match status" value="1"/>
</dbReference>
<sequence length="199" mass="22492">MSPFPAPRNSMAFSNQPGAVGAIARFWARTYAADYVALGVVAIGFILIQLFVTPFHRMFYLDNMAIQFPFAQSERVPMRWSIVYSAVLPLLVLLLWALITRPSTHKLHVSFLGLAVSLITTPFLTDIIKNAVGRPRPDLIDRCKPEAGTPEHKLVTFSIPGRSIARLSPARRSRSLSIRIRPDTRRYNDCYIPLRRLQT</sequence>
<dbReference type="GO" id="GO:0006644">
    <property type="term" value="P:phospholipid metabolic process"/>
    <property type="evidence" value="ECO:0007669"/>
    <property type="project" value="InterPro"/>
</dbReference>
<evidence type="ECO:0000313" key="2">
    <source>
        <dbReference type="EMBL" id="KFX47904.1"/>
    </source>
</evidence>
<gene>
    <name evidence="2" type="ORF">GQ26_0130090</name>
</gene>
<dbReference type="SUPFAM" id="SSF48317">
    <property type="entry name" value="Acid phosphatase/Vanadium-dependent haloperoxidase"/>
    <property type="match status" value="1"/>
</dbReference>
<dbReference type="InterPro" id="IPR036938">
    <property type="entry name" value="PAP2/HPO_sf"/>
</dbReference>
<keyword evidence="1" id="KW-0812">Transmembrane</keyword>
<feature type="transmembrane region" description="Helical" evidence="1">
    <location>
        <begin position="35"/>
        <end position="59"/>
    </location>
</feature>
<proteinExistence type="predicted"/>
<keyword evidence="1" id="KW-1133">Transmembrane helix</keyword>
<keyword evidence="1" id="KW-0472">Membrane</keyword>
<dbReference type="GO" id="GO:0046839">
    <property type="term" value="P:phospholipid dephosphorylation"/>
    <property type="evidence" value="ECO:0007669"/>
    <property type="project" value="TreeGrafter"/>
</dbReference>
<dbReference type="InterPro" id="IPR043216">
    <property type="entry name" value="PAP-like"/>
</dbReference>
<evidence type="ECO:0000256" key="1">
    <source>
        <dbReference type="SAM" id="Phobius"/>
    </source>
</evidence>
<dbReference type="AlphaFoldDB" id="A0A093VD40"/>
<dbReference type="GO" id="GO:0008195">
    <property type="term" value="F:phosphatidate phosphatase activity"/>
    <property type="evidence" value="ECO:0007669"/>
    <property type="project" value="TreeGrafter"/>
</dbReference>
<dbReference type="PANTHER" id="PTHR10165">
    <property type="entry name" value="LIPID PHOSPHATE PHOSPHATASE"/>
    <property type="match status" value="1"/>
</dbReference>
<dbReference type="GO" id="GO:0016020">
    <property type="term" value="C:membrane"/>
    <property type="evidence" value="ECO:0007669"/>
    <property type="project" value="TreeGrafter"/>
</dbReference>
<comment type="caution">
    <text evidence="2">The sequence shown here is derived from an EMBL/GenBank/DDBJ whole genome shotgun (WGS) entry which is preliminary data.</text>
</comment>
<name>A0A093VD40_TALMA</name>
<dbReference type="EMBL" id="JPOX01000013">
    <property type="protein sequence ID" value="KFX47904.1"/>
    <property type="molecule type" value="Genomic_DNA"/>
</dbReference>
<dbReference type="HOGENOM" id="CLU_1373019_0_0_1"/>
<reference evidence="2" key="1">
    <citation type="journal article" date="2014" name="PLoS Genet.">
        <title>Signature Gene Expression Reveals Novel Clues to the Molecular Mechanisms of Dimorphic Transition in Penicillium marneffei.</title>
        <authorList>
            <person name="Yang E."/>
            <person name="Wang G."/>
            <person name="Cai J."/>
            <person name="Woo P.C."/>
            <person name="Lau S.K."/>
            <person name="Yuen K.-Y."/>
            <person name="Chow W.-N."/>
            <person name="Lin X."/>
        </authorList>
    </citation>
    <scope>NUCLEOTIDE SEQUENCE [LARGE SCALE GENOMIC DNA]</scope>
    <source>
        <strain evidence="2">PM1</strain>
    </source>
</reference>
<feature type="transmembrane region" description="Helical" evidence="1">
    <location>
        <begin position="111"/>
        <end position="128"/>
    </location>
</feature>
<protein>
    <submittedName>
        <fullName evidence="2">Diacylglycerol pyrophosphate phosphatase 1</fullName>
    </submittedName>
</protein>
<organism evidence="2">
    <name type="scientific">Talaromyces marneffei PM1</name>
    <dbReference type="NCBI Taxonomy" id="1077442"/>
    <lineage>
        <taxon>Eukaryota</taxon>
        <taxon>Fungi</taxon>
        <taxon>Dikarya</taxon>
        <taxon>Ascomycota</taxon>
        <taxon>Pezizomycotina</taxon>
        <taxon>Eurotiomycetes</taxon>
        <taxon>Eurotiomycetidae</taxon>
        <taxon>Eurotiales</taxon>
        <taxon>Trichocomaceae</taxon>
        <taxon>Talaromyces</taxon>
        <taxon>Talaromyces sect. Talaromyces</taxon>
    </lineage>
</organism>
<feature type="transmembrane region" description="Helical" evidence="1">
    <location>
        <begin position="80"/>
        <end position="99"/>
    </location>
</feature>